<evidence type="ECO:0000313" key="3">
    <source>
        <dbReference type="Proteomes" id="UP000243797"/>
    </source>
</evidence>
<sequence>MQLSTLVTLGLATVISAQNICKRYTATSTKQITQDCPFDVATCVSLPCIVERTTTIPGPNPKVPITPTKIVTKPCATACPAGCATTTYSEIGTTTCDCFKATVTAESSECPRLPLECPETTLKVKNITTTIPGPNKFCPNTTTLTTFTPCQTGCPTVITEYFTATRVPPKRE</sequence>
<organism evidence="2 3">
    <name type="scientific">Sphaceloma murrayae</name>
    <dbReference type="NCBI Taxonomy" id="2082308"/>
    <lineage>
        <taxon>Eukaryota</taxon>
        <taxon>Fungi</taxon>
        <taxon>Dikarya</taxon>
        <taxon>Ascomycota</taxon>
        <taxon>Pezizomycotina</taxon>
        <taxon>Dothideomycetes</taxon>
        <taxon>Dothideomycetidae</taxon>
        <taxon>Myriangiales</taxon>
        <taxon>Elsinoaceae</taxon>
        <taxon>Sphaceloma</taxon>
    </lineage>
</organism>
<dbReference type="AlphaFoldDB" id="A0A2K1QMF1"/>
<proteinExistence type="predicted"/>
<dbReference type="EMBL" id="NKHZ01000060">
    <property type="protein sequence ID" value="PNS16050.1"/>
    <property type="molecule type" value="Genomic_DNA"/>
</dbReference>
<protein>
    <submittedName>
        <fullName evidence="2">Uncharacterized protein</fullName>
    </submittedName>
</protein>
<keyword evidence="1" id="KW-0732">Signal</keyword>
<dbReference type="Proteomes" id="UP000243797">
    <property type="component" value="Unassembled WGS sequence"/>
</dbReference>
<comment type="caution">
    <text evidence="2">The sequence shown here is derived from an EMBL/GenBank/DDBJ whole genome shotgun (WGS) entry which is preliminary data.</text>
</comment>
<name>A0A2K1QMF1_9PEZI</name>
<keyword evidence="3" id="KW-1185">Reference proteome</keyword>
<reference evidence="2 3" key="1">
    <citation type="submission" date="2017-06" db="EMBL/GenBank/DDBJ databases">
        <title>Draft genome sequence of a variant of Elsinoe murrayae.</title>
        <authorList>
            <person name="Cheng Q."/>
        </authorList>
    </citation>
    <scope>NUCLEOTIDE SEQUENCE [LARGE SCALE GENOMIC DNA]</scope>
    <source>
        <strain evidence="2 3">CQ-2017a</strain>
    </source>
</reference>
<dbReference type="InParanoid" id="A0A2K1QMF1"/>
<feature type="signal peptide" evidence="1">
    <location>
        <begin position="1"/>
        <end position="17"/>
    </location>
</feature>
<accession>A0A2K1QMF1</accession>
<evidence type="ECO:0000256" key="1">
    <source>
        <dbReference type="SAM" id="SignalP"/>
    </source>
</evidence>
<gene>
    <name evidence="2" type="ORF">CAC42_4451</name>
</gene>
<evidence type="ECO:0000313" key="2">
    <source>
        <dbReference type="EMBL" id="PNS16050.1"/>
    </source>
</evidence>
<feature type="chain" id="PRO_5014365611" evidence="1">
    <location>
        <begin position="18"/>
        <end position="172"/>
    </location>
</feature>